<keyword evidence="2" id="KW-0106">Calcium</keyword>
<dbReference type="GO" id="GO:0016460">
    <property type="term" value="C:myosin II complex"/>
    <property type="evidence" value="ECO:0007669"/>
    <property type="project" value="TreeGrafter"/>
</dbReference>
<sequence>MRSLGQKPSEAELREMINEVDVDGNGEIDFEEFLGMMTKRMREADSEEEIKEAFVVFDRDGDGYLTSRELKQVRRYYIITSIKRLF</sequence>
<dbReference type="EMBL" id="JAODUO010000723">
    <property type="protein sequence ID" value="KAK2175563.1"/>
    <property type="molecule type" value="Genomic_DNA"/>
</dbReference>
<dbReference type="Gene3D" id="1.10.238.10">
    <property type="entry name" value="EF-hand"/>
    <property type="match status" value="2"/>
</dbReference>
<name>A0AAD9KQ17_RIDPI</name>
<dbReference type="CDD" id="cd00051">
    <property type="entry name" value="EFh"/>
    <property type="match status" value="1"/>
</dbReference>
<evidence type="ECO:0000313" key="5">
    <source>
        <dbReference type="Proteomes" id="UP001209878"/>
    </source>
</evidence>
<keyword evidence="5" id="KW-1185">Reference proteome</keyword>
<dbReference type="Proteomes" id="UP001209878">
    <property type="component" value="Unassembled WGS sequence"/>
</dbReference>
<dbReference type="InterPro" id="IPR050230">
    <property type="entry name" value="CALM/Myosin/TropC-like"/>
</dbReference>
<gene>
    <name evidence="4" type="ORF">NP493_726g01026</name>
</gene>
<evidence type="ECO:0000313" key="4">
    <source>
        <dbReference type="EMBL" id="KAK2175563.1"/>
    </source>
</evidence>
<feature type="domain" description="EF-hand" evidence="3">
    <location>
        <begin position="8"/>
        <end position="43"/>
    </location>
</feature>
<evidence type="ECO:0000259" key="3">
    <source>
        <dbReference type="PROSITE" id="PS50222"/>
    </source>
</evidence>
<organism evidence="4 5">
    <name type="scientific">Ridgeia piscesae</name>
    <name type="common">Tubeworm</name>
    <dbReference type="NCBI Taxonomy" id="27915"/>
    <lineage>
        <taxon>Eukaryota</taxon>
        <taxon>Metazoa</taxon>
        <taxon>Spiralia</taxon>
        <taxon>Lophotrochozoa</taxon>
        <taxon>Annelida</taxon>
        <taxon>Polychaeta</taxon>
        <taxon>Sedentaria</taxon>
        <taxon>Canalipalpata</taxon>
        <taxon>Sabellida</taxon>
        <taxon>Siboglinidae</taxon>
        <taxon>Ridgeia</taxon>
    </lineage>
</organism>
<comment type="caution">
    <text evidence="4">The sequence shown here is derived from an EMBL/GenBank/DDBJ whole genome shotgun (WGS) entry which is preliminary data.</text>
</comment>
<dbReference type="PANTHER" id="PTHR23048">
    <property type="entry name" value="MYOSIN LIGHT CHAIN 1, 3"/>
    <property type="match status" value="1"/>
</dbReference>
<evidence type="ECO:0000256" key="1">
    <source>
        <dbReference type="ARBA" id="ARBA00022737"/>
    </source>
</evidence>
<dbReference type="SMART" id="SM00054">
    <property type="entry name" value="EFh"/>
    <property type="match status" value="2"/>
</dbReference>
<dbReference type="AlphaFoldDB" id="A0AAD9KQ17"/>
<dbReference type="PROSITE" id="PS50222">
    <property type="entry name" value="EF_HAND_2"/>
    <property type="match status" value="2"/>
</dbReference>
<proteinExistence type="predicted"/>
<dbReference type="PROSITE" id="PS00018">
    <property type="entry name" value="EF_HAND_1"/>
    <property type="match status" value="2"/>
</dbReference>
<dbReference type="FunFam" id="1.10.238.10:FF:000178">
    <property type="entry name" value="Calmodulin-2 A"/>
    <property type="match status" value="1"/>
</dbReference>
<dbReference type="InterPro" id="IPR018247">
    <property type="entry name" value="EF_Hand_1_Ca_BS"/>
</dbReference>
<dbReference type="SUPFAM" id="SSF47473">
    <property type="entry name" value="EF-hand"/>
    <property type="match status" value="1"/>
</dbReference>
<reference evidence="4" key="1">
    <citation type="journal article" date="2023" name="Mol. Biol. Evol.">
        <title>Third-Generation Sequencing Reveals the Adaptive Role of the Epigenome in Three Deep-Sea Polychaetes.</title>
        <authorList>
            <person name="Perez M."/>
            <person name="Aroh O."/>
            <person name="Sun Y."/>
            <person name="Lan Y."/>
            <person name="Juniper S.K."/>
            <person name="Young C.R."/>
            <person name="Angers B."/>
            <person name="Qian P.Y."/>
        </authorList>
    </citation>
    <scope>NUCLEOTIDE SEQUENCE</scope>
    <source>
        <strain evidence="4">R07B-5</strain>
    </source>
</reference>
<dbReference type="Pfam" id="PF00036">
    <property type="entry name" value="EF-hand_1"/>
    <property type="match status" value="2"/>
</dbReference>
<dbReference type="InterPro" id="IPR011992">
    <property type="entry name" value="EF-hand-dom_pair"/>
</dbReference>
<protein>
    <recommendedName>
        <fullName evidence="3">EF-hand domain-containing protein</fullName>
    </recommendedName>
</protein>
<evidence type="ECO:0000256" key="2">
    <source>
        <dbReference type="ARBA" id="ARBA00022837"/>
    </source>
</evidence>
<keyword evidence="1" id="KW-0677">Repeat</keyword>
<accession>A0AAD9KQ17</accession>
<dbReference type="InterPro" id="IPR002048">
    <property type="entry name" value="EF_hand_dom"/>
</dbReference>
<feature type="domain" description="EF-hand" evidence="3">
    <location>
        <begin position="45"/>
        <end position="80"/>
    </location>
</feature>
<dbReference type="PANTHER" id="PTHR23048:SF0">
    <property type="entry name" value="CALMODULIN LIKE 3"/>
    <property type="match status" value="1"/>
</dbReference>
<dbReference type="GO" id="GO:0005509">
    <property type="term" value="F:calcium ion binding"/>
    <property type="evidence" value="ECO:0007669"/>
    <property type="project" value="InterPro"/>
</dbReference>